<feature type="transmembrane region" description="Helical" evidence="1">
    <location>
        <begin position="228"/>
        <end position="253"/>
    </location>
</feature>
<accession>A0A1H5WIB8</accession>
<proteinExistence type="predicted"/>
<keyword evidence="3" id="KW-1185">Reference proteome</keyword>
<evidence type="ECO:0000313" key="3">
    <source>
        <dbReference type="Proteomes" id="UP000236742"/>
    </source>
</evidence>
<dbReference type="Proteomes" id="UP000236742">
    <property type="component" value="Unassembled WGS sequence"/>
</dbReference>
<dbReference type="EMBL" id="FNVD01000008">
    <property type="protein sequence ID" value="SEF98617.1"/>
    <property type="molecule type" value="Genomic_DNA"/>
</dbReference>
<evidence type="ECO:0000256" key="1">
    <source>
        <dbReference type="SAM" id="Phobius"/>
    </source>
</evidence>
<feature type="transmembrane region" description="Helical" evidence="1">
    <location>
        <begin position="6"/>
        <end position="22"/>
    </location>
</feature>
<gene>
    <name evidence="2" type="ORF">SAMN05421751_10818</name>
</gene>
<feature type="transmembrane region" description="Helical" evidence="1">
    <location>
        <begin position="194"/>
        <end position="213"/>
    </location>
</feature>
<dbReference type="AlphaFoldDB" id="A0A1H5WIB8"/>
<feature type="transmembrane region" description="Helical" evidence="1">
    <location>
        <begin position="66"/>
        <end position="84"/>
    </location>
</feature>
<keyword evidence="1" id="KW-1133">Transmembrane helix</keyword>
<dbReference type="OrthoDB" id="7738422at2"/>
<protein>
    <submittedName>
        <fullName evidence="2">Uncharacterized protein</fullName>
    </submittedName>
</protein>
<keyword evidence="1" id="KW-0812">Transmembrane</keyword>
<reference evidence="2 3" key="1">
    <citation type="submission" date="2016-10" db="EMBL/GenBank/DDBJ databases">
        <authorList>
            <person name="de Groot N.N."/>
        </authorList>
    </citation>
    <scope>NUCLEOTIDE SEQUENCE [LARGE SCALE GENOMIC DNA]</scope>
    <source>
        <strain evidence="2 3">DSM 23413</strain>
    </source>
</reference>
<sequence length="276" mass="29805">MTGAALRGALVAAMVMTPSFILPEYTSDAPEVSMLMALLAALLTFSEYRSDSPSFVEFRDAPPYNRIRFVALFAMVLVTSLIVLHRYEPAGLNLIVSGLSAVVSGWLDFPYSPVRLLVLVVGEGNRGLGVETIRAAAGITYVIGMAGVLALLMAIRLHGWPAGKGAFNVWVNLPLFDPTVGGDVVARLRRDGRINVALGLVLPFLLPGVLVLFGDRVGPIRFSDPHTIIWMIVAWAFLPASTVMRGIATIQVARLIEMKRRRAYASAMAEEAIQAA</sequence>
<organism evidence="2 3">
    <name type="scientific">Jhaorihella thermophila</name>
    <dbReference type="NCBI Taxonomy" id="488547"/>
    <lineage>
        <taxon>Bacteria</taxon>
        <taxon>Pseudomonadati</taxon>
        <taxon>Pseudomonadota</taxon>
        <taxon>Alphaproteobacteria</taxon>
        <taxon>Rhodobacterales</taxon>
        <taxon>Paracoccaceae</taxon>
        <taxon>Jhaorihella</taxon>
    </lineage>
</organism>
<keyword evidence="1" id="KW-0472">Membrane</keyword>
<name>A0A1H5WIB8_9RHOB</name>
<evidence type="ECO:0000313" key="2">
    <source>
        <dbReference type="EMBL" id="SEF98617.1"/>
    </source>
</evidence>
<feature type="transmembrane region" description="Helical" evidence="1">
    <location>
        <begin position="132"/>
        <end position="155"/>
    </location>
</feature>
<feature type="transmembrane region" description="Helical" evidence="1">
    <location>
        <begin position="91"/>
        <end position="112"/>
    </location>
</feature>